<dbReference type="GO" id="GO:0016787">
    <property type="term" value="F:hydrolase activity"/>
    <property type="evidence" value="ECO:0007669"/>
    <property type="project" value="InterPro"/>
</dbReference>
<dbReference type="Gene3D" id="2.60.120.560">
    <property type="entry name" value="Exo-inulinase, domain 1"/>
    <property type="match status" value="1"/>
</dbReference>
<dbReference type="InterPro" id="IPR010496">
    <property type="entry name" value="AL/BT2_dom"/>
</dbReference>
<gene>
    <name evidence="3" type="ORF">SAMN04488057_104437</name>
</gene>
<keyword evidence="1" id="KW-0732">Signal</keyword>
<keyword evidence="4" id="KW-1185">Reference proteome</keyword>
<reference evidence="3 4" key="1">
    <citation type="submission" date="2016-11" db="EMBL/GenBank/DDBJ databases">
        <authorList>
            <person name="Jaros S."/>
            <person name="Januszkiewicz K."/>
            <person name="Wedrychowicz H."/>
        </authorList>
    </citation>
    <scope>NUCLEOTIDE SEQUENCE [LARGE SCALE GENOMIC DNA]</scope>
    <source>
        <strain evidence="3 4">CGMCC 1.6102</strain>
    </source>
</reference>
<feature type="chain" id="PRO_5013042728" description="PA14 domain-containing protein" evidence="1">
    <location>
        <begin position="23"/>
        <end position="605"/>
    </location>
</feature>
<organism evidence="3 4">
    <name type="scientific">Cyclobacterium lianum</name>
    <dbReference type="NCBI Taxonomy" id="388280"/>
    <lineage>
        <taxon>Bacteria</taxon>
        <taxon>Pseudomonadati</taxon>
        <taxon>Bacteroidota</taxon>
        <taxon>Cytophagia</taxon>
        <taxon>Cytophagales</taxon>
        <taxon>Cyclobacteriaceae</taxon>
        <taxon>Cyclobacterium</taxon>
    </lineage>
</organism>
<dbReference type="PROSITE" id="PS51820">
    <property type="entry name" value="PA14"/>
    <property type="match status" value="1"/>
</dbReference>
<evidence type="ECO:0000313" key="4">
    <source>
        <dbReference type="Proteomes" id="UP000184513"/>
    </source>
</evidence>
<sequence length="605" mass="66180">MFRSICGVIPASILLFSLHGLAQTTLSFENLDAFQDPGKTWKLAGAVMADINETGDLTVSKGTGILVNLPTEKDKGEDLYTKASFGDMDLELDFLMARGSNSGVYLQGMYEIQLLDSWGTAIPSAGDNGGIYERWDESQPEGMQGYQGYAPRQNASKAPGLWQNLKVSFRAPRFDANGKKIENARIISAVLNGVTIHENIALFGPTRGAMAEKEMSSGPVRIQGDHGAVAFRNIKITPYDNPAPVLDDITFDLYQGRYEAVPDFSQLTPARTGQMERLGANIRGAEEQFLIRYRGELEIKHEGQYIFNLSAPGGAGSLAVGTEQVIAAAAGNLSGEIQLTAGTYPVEILYAKVQDWIPAGIGLEVSGPGIRTVQLSDLSFSRASGPDPILVDPKERPVLRSFMDIPGGSRITHAVSVGSPYKVHYTYDMDFGDLVQVWRGDFLNATPMWNSRGDGSSRPMGSVTYTQQAALSFARLQDLQQPWPSDTLGSHFKVKGYKVLSDDHHLQFEYESYGVSVSDELEFLTEGEGVKRVIKTSSAGENTYLRLARNASIQNLGEGLFLIGDKAYYLRLDDSIQDLADLRSIDGSMELLIPALDNITYFLLF</sequence>
<dbReference type="SUPFAM" id="SSF56988">
    <property type="entry name" value="Anthrax protective antigen"/>
    <property type="match status" value="1"/>
</dbReference>
<accession>A0A1M7MQT4</accession>
<feature type="domain" description="PA14" evidence="2">
    <location>
        <begin position="244"/>
        <end position="379"/>
    </location>
</feature>
<name>A0A1M7MQT4_9BACT</name>
<protein>
    <recommendedName>
        <fullName evidence="2">PA14 domain-containing protein</fullName>
    </recommendedName>
</protein>
<evidence type="ECO:0000313" key="3">
    <source>
        <dbReference type="EMBL" id="SHM93377.1"/>
    </source>
</evidence>
<dbReference type="EMBL" id="FRCY01000004">
    <property type="protein sequence ID" value="SHM93377.1"/>
    <property type="molecule type" value="Genomic_DNA"/>
</dbReference>
<dbReference type="Pfam" id="PF06439">
    <property type="entry name" value="3keto-disac_hyd"/>
    <property type="match status" value="1"/>
</dbReference>
<dbReference type="Proteomes" id="UP000184513">
    <property type="component" value="Unassembled WGS sequence"/>
</dbReference>
<feature type="signal peptide" evidence="1">
    <location>
        <begin position="1"/>
        <end position="22"/>
    </location>
</feature>
<dbReference type="InterPro" id="IPR037524">
    <property type="entry name" value="PA14/GLEYA"/>
</dbReference>
<evidence type="ECO:0000256" key="1">
    <source>
        <dbReference type="SAM" id="SignalP"/>
    </source>
</evidence>
<dbReference type="AlphaFoldDB" id="A0A1M7MQT4"/>
<evidence type="ECO:0000259" key="2">
    <source>
        <dbReference type="PROSITE" id="PS51820"/>
    </source>
</evidence>
<dbReference type="Gene3D" id="2.60.120.380">
    <property type="match status" value="1"/>
</dbReference>
<dbReference type="STRING" id="388280.SAMN04488057_104437"/>
<proteinExistence type="predicted"/>